<dbReference type="STRING" id="4577.A0A1Q0ZER5"/>
<proteinExistence type="predicted"/>
<sequence>MPQVVGSASTLKQDKHWNILVESAKERNCLFKVPKPFTAFFAEGNPKTMKVERHRLPEPNARVLEEINQEVVRQETMNVDDAADHADVGDDDDDGMDADDGGDDD</sequence>
<accession>A0A1Q0ZER5</accession>
<dbReference type="eggNOG" id="KOG1801">
    <property type="taxonomic scope" value="Eukaryota"/>
</dbReference>
<name>A0A1Q0ZER5_MAIZE</name>
<gene>
    <name evidence="2" type="ORF">ZEAMMB73_Zm00001d013275</name>
</gene>
<evidence type="ECO:0000313" key="2">
    <source>
        <dbReference type="EMBL" id="AQK62947.1"/>
    </source>
</evidence>
<dbReference type="OMA" id="HWNILVE"/>
<dbReference type="PaxDb" id="4577-GRMZM2G171953_P01"/>
<reference evidence="2" key="1">
    <citation type="submission" date="2015-12" db="EMBL/GenBank/DDBJ databases">
        <title>Update maize B73 reference genome by single molecule sequencing technologies.</title>
        <authorList>
            <consortium name="Maize Genome Sequencing Project"/>
            <person name="Ware D."/>
        </authorList>
    </citation>
    <scope>NUCLEOTIDE SEQUENCE</scope>
    <source>
        <tissue evidence="2">Seedling</tissue>
    </source>
</reference>
<feature type="region of interest" description="Disordered" evidence="1">
    <location>
        <begin position="73"/>
        <end position="105"/>
    </location>
</feature>
<feature type="compositionally biased region" description="Acidic residues" evidence="1">
    <location>
        <begin position="89"/>
        <end position="105"/>
    </location>
</feature>
<organism evidence="2">
    <name type="scientific">Zea mays</name>
    <name type="common">Maize</name>
    <dbReference type="NCBI Taxonomy" id="4577"/>
    <lineage>
        <taxon>Eukaryota</taxon>
        <taxon>Viridiplantae</taxon>
        <taxon>Streptophyta</taxon>
        <taxon>Embryophyta</taxon>
        <taxon>Tracheophyta</taxon>
        <taxon>Spermatophyta</taxon>
        <taxon>Magnoliopsida</taxon>
        <taxon>Liliopsida</taxon>
        <taxon>Poales</taxon>
        <taxon>Poaceae</taxon>
        <taxon>PACMAD clade</taxon>
        <taxon>Panicoideae</taxon>
        <taxon>Andropogonodae</taxon>
        <taxon>Andropogoneae</taxon>
        <taxon>Tripsacinae</taxon>
        <taxon>Zea</taxon>
    </lineage>
</organism>
<evidence type="ECO:0000256" key="1">
    <source>
        <dbReference type="SAM" id="MobiDB-lite"/>
    </source>
</evidence>
<dbReference type="EMBL" id="CM000781">
    <property type="protein sequence ID" value="AQK62947.1"/>
    <property type="molecule type" value="Genomic_DNA"/>
</dbReference>
<dbReference type="AlphaFoldDB" id="A0A1Q0ZER5"/>
<protein>
    <submittedName>
        <fullName evidence="2">Uncharacterized protein</fullName>
    </submittedName>
</protein>
<dbReference type="InParanoid" id="A0A1Q0ZER5"/>